<sequence>MAAGKGMDAASYLKKHGWKGDGHSLDPSSRGIKKPLLVAKKVDVLGVGLNKHAAVSDQWWMRAFDQGLKDLGTGKTNALTNIREHGMFAGGLYGRFVKGEGVAGTFAEETSPKRKREDNREDSAKENKKQKVNAEHGAAQRLKKDVDKQVEAFVAEAQHRGVLDIGDKKSTRGKVSPVTAYGEAAVQQVFKQAGLSIEGNAAQSSTKEQKYERQMQLRELKRAAKSFITFQLSNVERKQIEAYELSIKKARKSERKLKDAGRAAREAEKTAAREAKALRKKEKREKKLAAREQNNEDSAYGKDEAKESIPASKFAKYEAKAAAKGISVHQYIQNRDEKKAAQASQGSTALSTPGLAFVVDTDGDAALSSVSAQLPSGEHVVDSEGSIRFTVAPGVSVPLDPAIWDGIKVKTLPKAVRKARRQWMEDKREARKAGKSRKSSSGQSKGEKKLEKIEKLCIKILVESRKARGSQTATIDGLEDVPLVTVEAKSEGPFSKEEMGLARTVARRVLKEQRRKAGGSGGKRSKKEGG</sequence>
<feature type="region of interest" description="Disordered" evidence="1">
    <location>
        <begin position="104"/>
        <end position="141"/>
    </location>
</feature>
<accession>A0A139IPN0</accession>
<dbReference type="OrthoDB" id="3366546at2759"/>
<evidence type="ECO:0000313" key="3">
    <source>
        <dbReference type="Proteomes" id="UP000073492"/>
    </source>
</evidence>
<proteinExistence type="predicted"/>
<feature type="region of interest" description="Disordered" evidence="1">
    <location>
        <begin position="420"/>
        <end position="449"/>
    </location>
</feature>
<keyword evidence="3" id="KW-1185">Reference proteome</keyword>
<feature type="compositionally biased region" description="Basic and acidic residues" evidence="1">
    <location>
        <begin position="110"/>
        <end position="134"/>
    </location>
</feature>
<protein>
    <recommendedName>
        <fullName evidence="4">G-patch domain-containing protein</fullName>
    </recommendedName>
</protein>
<feature type="region of interest" description="Disordered" evidence="1">
    <location>
        <begin position="254"/>
        <end position="305"/>
    </location>
</feature>
<dbReference type="STRING" id="113226.A0A139IPN0"/>
<dbReference type="AlphaFoldDB" id="A0A139IPN0"/>
<reference evidence="2 3" key="1">
    <citation type="submission" date="2015-07" db="EMBL/GenBank/DDBJ databases">
        <title>Comparative genomics of the Sigatoka disease complex on banana suggests a link between parallel evolutionary changes in Pseudocercospora fijiensis and Pseudocercospora eumusae and increased virulence on the banana host.</title>
        <authorList>
            <person name="Chang T.-C."/>
            <person name="Salvucci A."/>
            <person name="Crous P.W."/>
            <person name="Stergiopoulos I."/>
        </authorList>
    </citation>
    <scope>NUCLEOTIDE SEQUENCE [LARGE SCALE GENOMIC DNA]</scope>
    <source>
        <strain evidence="2 3">CBS 116634</strain>
    </source>
</reference>
<dbReference type="Proteomes" id="UP000073492">
    <property type="component" value="Unassembled WGS sequence"/>
</dbReference>
<dbReference type="EMBL" id="LFZO01000030">
    <property type="protein sequence ID" value="KXT16758.1"/>
    <property type="molecule type" value="Genomic_DNA"/>
</dbReference>
<evidence type="ECO:0000313" key="2">
    <source>
        <dbReference type="EMBL" id="KXT16758.1"/>
    </source>
</evidence>
<organism evidence="2 3">
    <name type="scientific">Pseudocercospora musae</name>
    <dbReference type="NCBI Taxonomy" id="113226"/>
    <lineage>
        <taxon>Eukaryota</taxon>
        <taxon>Fungi</taxon>
        <taxon>Dikarya</taxon>
        <taxon>Ascomycota</taxon>
        <taxon>Pezizomycotina</taxon>
        <taxon>Dothideomycetes</taxon>
        <taxon>Dothideomycetidae</taxon>
        <taxon>Mycosphaerellales</taxon>
        <taxon>Mycosphaerellaceae</taxon>
        <taxon>Pseudocercospora</taxon>
    </lineage>
</organism>
<gene>
    <name evidence="2" type="ORF">AC579_5469</name>
</gene>
<feature type="compositionally biased region" description="Basic and acidic residues" evidence="1">
    <location>
        <begin position="285"/>
        <end position="305"/>
    </location>
</feature>
<evidence type="ECO:0008006" key="4">
    <source>
        <dbReference type="Google" id="ProtNLM"/>
    </source>
</evidence>
<comment type="caution">
    <text evidence="2">The sequence shown here is derived from an EMBL/GenBank/DDBJ whole genome shotgun (WGS) entry which is preliminary data.</text>
</comment>
<feature type="region of interest" description="Disordered" evidence="1">
    <location>
        <begin position="510"/>
        <end position="530"/>
    </location>
</feature>
<name>A0A139IPN0_9PEZI</name>
<evidence type="ECO:0000256" key="1">
    <source>
        <dbReference type="SAM" id="MobiDB-lite"/>
    </source>
</evidence>
<feature type="compositionally biased region" description="Basic and acidic residues" evidence="1">
    <location>
        <begin position="422"/>
        <end position="432"/>
    </location>
</feature>
<feature type="compositionally biased region" description="Basic and acidic residues" evidence="1">
    <location>
        <begin position="256"/>
        <end position="277"/>
    </location>
</feature>